<keyword evidence="2 6" id="KW-0255">Endonuclease</keyword>
<evidence type="ECO:0000256" key="5">
    <source>
        <dbReference type="ARBA" id="ARBA00023204"/>
    </source>
</evidence>
<gene>
    <name evidence="7" type="ORF">KQY15_14855</name>
</gene>
<comment type="function">
    <text evidence="6">May nick specific sequences that contain T:G mispairs resulting from m5C-deamination.</text>
</comment>
<reference evidence="7 8" key="1">
    <citation type="submission" date="2021-06" db="EMBL/GenBank/DDBJ databases">
        <title>Rheinheimera indica sp. nov., isolated from deep-sea sediment.</title>
        <authorList>
            <person name="Wang Z."/>
            <person name="Zhang X.-Y."/>
        </authorList>
    </citation>
    <scope>NUCLEOTIDE SEQUENCE [LARGE SCALE GENOMIC DNA]</scope>
    <source>
        <strain evidence="7 8">SM2107</strain>
    </source>
</reference>
<accession>A0ABS6MNJ0</accession>
<comment type="similarity">
    <text evidence="6">Belongs to the vsr family.</text>
</comment>
<evidence type="ECO:0000256" key="1">
    <source>
        <dbReference type="ARBA" id="ARBA00022722"/>
    </source>
</evidence>
<keyword evidence="3 6" id="KW-0227">DNA damage</keyword>
<dbReference type="InterPro" id="IPR004603">
    <property type="entry name" value="DNA_mismatch_endonuc_vsr"/>
</dbReference>
<dbReference type="RefSeq" id="WP_217670527.1">
    <property type="nucleotide sequence ID" value="NZ_JAHRID010000007.1"/>
</dbReference>
<protein>
    <recommendedName>
        <fullName evidence="6">Very short patch repair endonuclease</fullName>
        <ecNumber evidence="6">3.1.-.-</ecNumber>
    </recommendedName>
</protein>
<evidence type="ECO:0000313" key="8">
    <source>
        <dbReference type="Proteomes" id="UP000704611"/>
    </source>
</evidence>
<dbReference type="Pfam" id="PF03852">
    <property type="entry name" value="Vsr"/>
    <property type="match status" value="1"/>
</dbReference>
<keyword evidence="4 6" id="KW-0378">Hydrolase</keyword>
<evidence type="ECO:0000256" key="4">
    <source>
        <dbReference type="ARBA" id="ARBA00022801"/>
    </source>
</evidence>
<proteinExistence type="inferred from homology"/>
<sequence>MSDVHTKEVRSKNMAAIKGRNTRPEMLVRRALHKAGFRYRLHVANLPGKPDLVFSKYKAVIFVQGCFWHQHQCAMFHWPKTRTDWWKQKISANRAHDEAVQDKLREMGWRVFLVWECALKGKHKLPLTQVTSEISDWLCSGTSFAELPAA</sequence>
<dbReference type="Proteomes" id="UP000704611">
    <property type="component" value="Unassembled WGS sequence"/>
</dbReference>
<comment type="caution">
    <text evidence="7">The sequence shown here is derived from an EMBL/GenBank/DDBJ whole genome shotgun (WGS) entry which is preliminary data.</text>
</comment>
<dbReference type="CDD" id="cd00221">
    <property type="entry name" value="Vsr"/>
    <property type="match status" value="1"/>
</dbReference>
<evidence type="ECO:0000313" key="7">
    <source>
        <dbReference type="EMBL" id="MBV2130373.1"/>
    </source>
</evidence>
<dbReference type="EC" id="3.1.-.-" evidence="6"/>
<dbReference type="EMBL" id="JAHRID010000007">
    <property type="protein sequence ID" value="MBV2130373.1"/>
    <property type="molecule type" value="Genomic_DNA"/>
</dbReference>
<dbReference type="PIRSF" id="PIRSF018267">
    <property type="entry name" value="VSR_endonuc"/>
    <property type="match status" value="1"/>
</dbReference>
<keyword evidence="1 6" id="KW-0540">Nuclease</keyword>
<evidence type="ECO:0000256" key="6">
    <source>
        <dbReference type="PIRNR" id="PIRNR018267"/>
    </source>
</evidence>
<keyword evidence="8" id="KW-1185">Reference proteome</keyword>
<dbReference type="GO" id="GO:0004519">
    <property type="term" value="F:endonuclease activity"/>
    <property type="evidence" value="ECO:0007669"/>
    <property type="project" value="UniProtKB-KW"/>
</dbReference>
<evidence type="ECO:0000256" key="2">
    <source>
        <dbReference type="ARBA" id="ARBA00022759"/>
    </source>
</evidence>
<keyword evidence="5 6" id="KW-0234">DNA repair</keyword>
<evidence type="ECO:0000256" key="3">
    <source>
        <dbReference type="ARBA" id="ARBA00022763"/>
    </source>
</evidence>
<organism evidence="7 8">
    <name type="scientific">Arsukibacterium indicum</name>
    <dbReference type="NCBI Taxonomy" id="2848612"/>
    <lineage>
        <taxon>Bacteria</taxon>
        <taxon>Pseudomonadati</taxon>
        <taxon>Pseudomonadota</taxon>
        <taxon>Gammaproteobacteria</taxon>
        <taxon>Chromatiales</taxon>
        <taxon>Chromatiaceae</taxon>
        <taxon>Arsukibacterium</taxon>
    </lineage>
</organism>
<name>A0ABS6MNJ0_9GAMM</name>
<dbReference type="NCBIfam" id="TIGR00632">
    <property type="entry name" value="vsr"/>
    <property type="match status" value="1"/>
</dbReference>